<organism evidence="2 3">
    <name type="scientific">Pseudobacteriovorax antillogorgiicola</name>
    <dbReference type="NCBI Taxonomy" id="1513793"/>
    <lineage>
        <taxon>Bacteria</taxon>
        <taxon>Pseudomonadati</taxon>
        <taxon>Bdellovibrionota</taxon>
        <taxon>Oligoflexia</taxon>
        <taxon>Oligoflexales</taxon>
        <taxon>Pseudobacteriovoracaceae</taxon>
        <taxon>Pseudobacteriovorax</taxon>
    </lineage>
</organism>
<dbReference type="Pfam" id="PF00483">
    <property type="entry name" value="NTP_transferase"/>
    <property type="match status" value="1"/>
</dbReference>
<dbReference type="InterPro" id="IPR046981">
    <property type="entry name" value="G1P_cyt_trans"/>
</dbReference>
<proteinExistence type="predicted"/>
<keyword evidence="2" id="KW-0808">Transferase</keyword>
<reference evidence="3" key="1">
    <citation type="submission" date="2017-04" db="EMBL/GenBank/DDBJ databases">
        <authorList>
            <person name="Varghese N."/>
            <person name="Submissions S."/>
        </authorList>
    </citation>
    <scope>NUCLEOTIDE SEQUENCE [LARGE SCALE GENOMIC DNA]</scope>
    <source>
        <strain evidence="3">RKEM611</strain>
    </source>
</reference>
<keyword evidence="3" id="KW-1185">Reference proteome</keyword>
<dbReference type="GO" id="GO:0009243">
    <property type="term" value="P:O antigen biosynthetic process"/>
    <property type="evidence" value="ECO:0007669"/>
    <property type="project" value="InterPro"/>
</dbReference>
<dbReference type="STRING" id="1513793.SAMN06296036_12927"/>
<sequence>MKTVILCGGFGTRIRDVSESLPKPMINIGPYPILFHIMKYYSYFSHKEFVLCLGYKSHVIKDFFLNYRVYTSDFQIDFDDNRAIKYLGSNLPIDWKVTLAETGLNTMTGGRVKKVAKYIGQDDNFMLTYGDGVGDIDLDELLQFHKYHGKILTVTGVHPPGRFGEIASTPDHSVIGFNEKPQSSGGRISGGFFVCKREIFEYLDDRESLVFEKDPINDLVRDNQMKVFPHNGFWQPMDTHREFLLLNNMYKNSKAPWIREKFSD</sequence>
<keyword evidence="2" id="KW-0548">Nucleotidyltransferase</keyword>
<protein>
    <submittedName>
        <fullName evidence="2">Glucose-1-phosphate cytidylyltransferase</fullName>
    </submittedName>
</protein>
<evidence type="ECO:0000259" key="1">
    <source>
        <dbReference type="Pfam" id="PF00483"/>
    </source>
</evidence>
<evidence type="ECO:0000313" key="2">
    <source>
        <dbReference type="EMBL" id="SMF75430.1"/>
    </source>
</evidence>
<dbReference type="InterPro" id="IPR029044">
    <property type="entry name" value="Nucleotide-diphossugar_trans"/>
</dbReference>
<dbReference type="OrthoDB" id="9788272at2"/>
<dbReference type="SUPFAM" id="SSF53448">
    <property type="entry name" value="Nucleotide-diphospho-sugar transferases"/>
    <property type="match status" value="1"/>
</dbReference>
<evidence type="ECO:0000313" key="3">
    <source>
        <dbReference type="Proteomes" id="UP000192907"/>
    </source>
</evidence>
<dbReference type="Gene3D" id="3.90.550.10">
    <property type="entry name" value="Spore Coat Polysaccharide Biosynthesis Protein SpsA, Chain A"/>
    <property type="match status" value="1"/>
</dbReference>
<dbReference type="Proteomes" id="UP000192907">
    <property type="component" value="Unassembled WGS sequence"/>
</dbReference>
<feature type="domain" description="Nucleotidyl transferase" evidence="1">
    <location>
        <begin position="2"/>
        <end position="248"/>
    </location>
</feature>
<dbReference type="PANTHER" id="PTHR47183:SF1">
    <property type="entry name" value="GLUCOSE-1-PHOSPHATE CYTIDYLYLTRANSFERASE"/>
    <property type="match status" value="1"/>
</dbReference>
<name>A0A1Y6CUB2_9BACT</name>
<dbReference type="GO" id="GO:0047343">
    <property type="term" value="F:glucose-1-phosphate cytidylyltransferase activity"/>
    <property type="evidence" value="ECO:0007669"/>
    <property type="project" value="InterPro"/>
</dbReference>
<dbReference type="AlphaFoldDB" id="A0A1Y6CUB2"/>
<gene>
    <name evidence="2" type="ORF">SAMN06296036_12927</name>
</gene>
<dbReference type="InterPro" id="IPR013446">
    <property type="entry name" value="G1P_cyt_trans-like"/>
</dbReference>
<dbReference type="RefSeq" id="WP_132324875.1">
    <property type="nucleotide sequence ID" value="NZ_FWZT01000029.1"/>
</dbReference>
<dbReference type="EMBL" id="FWZT01000029">
    <property type="protein sequence ID" value="SMF75430.1"/>
    <property type="molecule type" value="Genomic_DNA"/>
</dbReference>
<dbReference type="InterPro" id="IPR005835">
    <property type="entry name" value="NTP_transferase_dom"/>
</dbReference>
<dbReference type="PANTHER" id="PTHR47183">
    <property type="entry name" value="GLUCOSE-1-PHOSPHATE CYTIDYLYLTRANSFERASE-RELATED"/>
    <property type="match status" value="1"/>
</dbReference>
<dbReference type="NCBIfam" id="TIGR02623">
    <property type="entry name" value="G1P_cyt_trans"/>
    <property type="match status" value="1"/>
</dbReference>
<accession>A0A1Y6CUB2</accession>
<dbReference type="CDD" id="cd02524">
    <property type="entry name" value="G1P_cytidylyltransferase"/>
    <property type="match status" value="1"/>
</dbReference>